<sequence length="269" mass="31486">MKIGMSSACFYPNLLLEDQIKKISNLSFDICEVFINTLSETKEDFVKRLNEIAIENNLKVNSIHGFSSWFEPYLFDPYKRRREDMLDYFKSLCKASKILGSNIYTFHGMRLTEFENLNINLVMDVMEEMYYIAGENDVKIAMENVSWAMSSKISYLEYLLENSKVPLYFTLDVKQAYRANVNPLDYISIMKDRIINLHLNDRDDENSCLLPGVGKVDFHEILKELKKVGYKGNGIIEVYNDNFKTDEEVIISKKYMESIVKMVNRRVIE</sequence>
<reference evidence="2 3" key="1">
    <citation type="submission" date="2013-11" db="EMBL/GenBank/DDBJ databases">
        <title>Complete genome sequence of Clostridum sp. M2/40.</title>
        <authorList>
            <person name="Wibberg D."/>
            <person name="Puehler A."/>
            <person name="Schlueter A."/>
        </authorList>
    </citation>
    <scope>NUCLEOTIDE SEQUENCE [LARGE SCALE GENOMIC DNA]</scope>
    <source>
        <strain evidence="3">M2/40</strain>
    </source>
</reference>
<keyword evidence="2" id="KW-0378">Hydrolase</keyword>
<name>W6RXY4_9CLOT</name>
<dbReference type="SUPFAM" id="SSF51658">
    <property type="entry name" value="Xylose isomerase-like"/>
    <property type="match status" value="1"/>
</dbReference>
<dbReference type="InterPro" id="IPR013022">
    <property type="entry name" value="Xyl_isomerase-like_TIM-brl"/>
</dbReference>
<dbReference type="GO" id="GO:0004519">
    <property type="term" value="F:endonuclease activity"/>
    <property type="evidence" value="ECO:0007669"/>
    <property type="project" value="UniProtKB-KW"/>
</dbReference>
<dbReference type="AlphaFoldDB" id="W6RXY4"/>
<dbReference type="KEGG" id="clt:CM240_2161"/>
<accession>W6RXY4</accession>
<feature type="domain" description="Xylose isomerase-like TIM barrel" evidence="1">
    <location>
        <begin position="21"/>
        <end position="247"/>
    </location>
</feature>
<dbReference type="RefSeq" id="WP_044039037.1">
    <property type="nucleotide sequence ID" value="NZ_HG917868.1"/>
</dbReference>
<protein>
    <submittedName>
        <fullName evidence="2">AP endonuclease</fullName>
    </submittedName>
</protein>
<dbReference type="InterPro" id="IPR050312">
    <property type="entry name" value="IolE/XylAMocC-like"/>
</dbReference>
<dbReference type="HOGENOM" id="CLU_1060419_0_0_9"/>
<evidence type="ECO:0000259" key="1">
    <source>
        <dbReference type="Pfam" id="PF01261"/>
    </source>
</evidence>
<keyword evidence="2" id="KW-0255">Endonuclease</keyword>
<dbReference type="Proteomes" id="UP000019426">
    <property type="component" value="Chromosome M2/40_rep1"/>
</dbReference>
<gene>
    <name evidence="2" type="ORF">CM240_2161</name>
</gene>
<dbReference type="PATRIC" id="fig|1216932.3.peg.2161"/>
<evidence type="ECO:0000313" key="3">
    <source>
        <dbReference type="Proteomes" id="UP000019426"/>
    </source>
</evidence>
<dbReference type="Gene3D" id="3.20.20.150">
    <property type="entry name" value="Divalent-metal-dependent TIM barrel enzymes"/>
    <property type="match status" value="1"/>
</dbReference>
<dbReference type="eggNOG" id="COG1082">
    <property type="taxonomic scope" value="Bacteria"/>
</dbReference>
<dbReference type="PANTHER" id="PTHR12110">
    <property type="entry name" value="HYDROXYPYRUVATE ISOMERASE"/>
    <property type="match status" value="1"/>
</dbReference>
<dbReference type="EMBL" id="HG917868">
    <property type="protein sequence ID" value="CDM69318.1"/>
    <property type="molecule type" value="Genomic_DNA"/>
</dbReference>
<keyword evidence="3" id="KW-1185">Reference proteome</keyword>
<evidence type="ECO:0000313" key="2">
    <source>
        <dbReference type="EMBL" id="CDM69318.1"/>
    </source>
</evidence>
<dbReference type="OrthoDB" id="148059at2"/>
<organism evidence="2 3">
    <name type="scientific">Clostridium bornimense</name>
    <dbReference type="NCBI Taxonomy" id="1216932"/>
    <lineage>
        <taxon>Bacteria</taxon>
        <taxon>Bacillati</taxon>
        <taxon>Bacillota</taxon>
        <taxon>Clostridia</taxon>
        <taxon>Eubacteriales</taxon>
        <taxon>Clostridiaceae</taxon>
        <taxon>Clostridium</taxon>
    </lineage>
</organism>
<proteinExistence type="predicted"/>
<keyword evidence="2" id="KW-0540">Nuclease</keyword>
<dbReference type="PANTHER" id="PTHR12110:SF21">
    <property type="entry name" value="XYLOSE ISOMERASE-LIKE TIM BARREL DOMAIN-CONTAINING PROTEIN"/>
    <property type="match status" value="1"/>
</dbReference>
<dbReference type="Pfam" id="PF01261">
    <property type="entry name" value="AP_endonuc_2"/>
    <property type="match status" value="1"/>
</dbReference>
<dbReference type="STRING" id="1216932.CM240_2161"/>
<dbReference type="InterPro" id="IPR036237">
    <property type="entry name" value="Xyl_isomerase-like_sf"/>
</dbReference>